<protein>
    <submittedName>
        <fullName evidence="1">Uncharacterized protein</fullName>
    </submittedName>
</protein>
<organism evidence="1 2">
    <name type="scientific">Natronocella acetinitrilica</name>
    <dbReference type="NCBI Taxonomy" id="414046"/>
    <lineage>
        <taxon>Bacteria</taxon>
        <taxon>Pseudomonadati</taxon>
        <taxon>Pseudomonadota</taxon>
        <taxon>Gammaproteobacteria</taxon>
        <taxon>Chromatiales</taxon>
        <taxon>Ectothiorhodospiraceae</taxon>
        <taxon>Natronocella</taxon>
    </lineage>
</organism>
<dbReference type="EMBL" id="JALJXV010000001">
    <property type="protein sequence ID" value="MCP1673274.1"/>
    <property type="molecule type" value="Genomic_DNA"/>
</dbReference>
<dbReference type="RefSeq" id="WP_253473346.1">
    <property type="nucleotide sequence ID" value="NZ_JALJXV010000001.1"/>
</dbReference>
<gene>
    <name evidence="1" type="ORF">J2T57_000366</name>
</gene>
<evidence type="ECO:0000313" key="2">
    <source>
        <dbReference type="Proteomes" id="UP001205843"/>
    </source>
</evidence>
<name>A0AAE3G1H3_9GAMM</name>
<proteinExistence type="predicted"/>
<keyword evidence="2" id="KW-1185">Reference proteome</keyword>
<sequence length="247" mass="27269">MVRLAILHKTLPSYIASSEQEELRHLELAFSSSDPASFLQEVGKQNLQVLVLDLALLGPDPVEYVEHLEKLAKPEMTLIVYAFAKWETVEALRAEKRHIMRAPLSVRALRSNLISLIVKQLTPGRMGSSSQTPARAIGSSVAALVDQQAPARRYDDVQLASLQEIESVVDCECPNQVADLVLSLGAFEDYSANCKNRNEADAAVHAMLYRATGQARAIMEEALGRLCQHENIDVNDIPARVNSVRQV</sequence>
<evidence type="ECO:0000313" key="1">
    <source>
        <dbReference type="EMBL" id="MCP1673274.1"/>
    </source>
</evidence>
<dbReference type="AlphaFoldDB" id="A0AAE3G1H3"/>
<dbReference type="Proteomes" id="UP001205843">
    <property type="component" value="Unassembled WGS sequence"/>
</dbReference>
<accession>A0AAE3G1H3</accession>
<reference evidence="1" key="1">
    <citation type="submission" date="2022-03" db="EMBL/GenBank/DDBJ databases">
        <title>Genomic Encyclopedia of Type Strains, Phase III (KMG-III): the genomes of soil and plant-associated and newly described type strains.</title>
        <authorList>
            <person name="Whitman W."/>
        </authorList>
    </citation>
    <scope>NUCLEOTIDE SEQUENCE</scope>
    <source>
        <strain evidence="1">ANL 6-2</strain>
    </source>
</reference>
<comment type="caution">
    <text evidence="1">The sequence shown here is derived from an EMBL/GenBank/DDBJ whole genome shotgun (WGS) entry which is preliminary data.</text>
</comment>